<reference evidence="6" key="1">
    <citation type="submission" date="2021-03" db="EMBL/GenBank/DDBJ databases">
        <title>Acanthopleuribacteraceae sp. M133.</title>
        <authorList>
            <person name="Wang G."/>
        </authorList>
    </citation>
    <scope>NUCLEOTIDE SEQUENCE</scope>
    <source>
        <strain evidence="6">M133</strain>
    </source>
</reference>
<accession>A0A8A4TP48</accession>
<keyword evidence="7" id="KW-1185">Reference proteome</keyword>
<protein>
    <submittedName>
        <fullName evidence="6">Isoprenylcysteine carboxylmethyltransferase family protein</fullName>
    </submittedName>
</protein>
<keyword evidence="2 5" id="KW-0812">Transmembrane</keyword>
<feature type="transmembrane region" description="Helical" evidence="5">
    <location>
        <begin position="37"/>
        <end position="56"/>
    </location>
</feature>
<evidence type="ECO:0000256" key="5">
    <source>
        <dbReference type="SAM" id="Phobius"/>
    </source>
</evidence>
<gene>
    <name evidence="6" type="ORF">J3U87_01950</name>
</gene>
<dbReference type="InterPro" id="IPR052527">
    <property type="entry name" value="Metal_cation-efflux_comp"/>
</dbReference>
<feature type="transmembrane region" description="Helical" evidence="5">
    <location>
        <begin position="126"/>
        <end position="154"/>
    </location>
</feature>
<evidence type="ECO:0000313" key="6">
    <source>
        <dbReference type="EMBL" id="QTD51207.1"/>
    </source>
</evidence>
<keyword evidence="3 5" id="KW-1133">Transmembrane helix</keyword>
<keyword evidence="4 5" id="KW-0472">Membrane</keyword>
<evidence type="ECO:0000313" key="7">
    <source>
        <dbReference type="Proteomes" id="UP000663929"/>
    </source>
</evidence>
<organism evidence="6 7">
    <name type="scientific">Sulfidibacter corallicola</name>
    <dbReference type="NCBI Taxonomy" id="2818388"/>
    <lineage>
        <taxon>Bacteria</taxon>
        <taxon>Pseudomonadati</taxon>
        <taxon>Acidobacteriota</taxon>
        <taxon>Holophagae</taxon>
        <taxon>Acanthopleuribacterales</taxon>
        <taxon>Acanthopleuribacteraceae</taxon>
        <taxon>Sulfidibacter</taxon>
    </lineage>
</organism>
<feature type="transmembrane region" description="Helical" evidence="5">
    <location>
        <begin position="68"/>
        <end position="86"/>
    </location>
</feature>
<dbReference type="AlphaFoldDB" id="A0A8A4TP48"/>
<evidence type="ECO:0000256" key="4">
    <source>
        <dbReference type="ARBA" id="ARBA00023136"/>
    </source>
</evidence>
<dbReference type="PANTHER" id="PTHR43847:SF1">
    <property type="entry name" value="BLL3993 PROTEIN"/>
    <property type="match status" value="1"/>
</dbReference>
<dbReference type="KEGG" id="scor:J3U87_01950"/>
<dbReference type="RefSeq" id="WP_237381337.1">
    <property type="nucleotide sequence ID" value="NZ_CP071793.1"/>
</dbReference>
<dbReference type="PANTHER" id="PTHR43847">
    <property type="entry name" value="BLL3993 PROTEIN"/>
    <property type="match status" value="1"/>
</dbReference>
<dbReference type="InterPro" id="IPR054851">
    <property type="entry name" value="Isoprenylcys_mtase"/>
</dbReference>
<dbReference type="GO" id="GO:0016020">
    <property type="term" value="C:membrane"/>
    <property type="evidence" value="ECO:0007669"/>
    <property type="project" value="UniProtKB-SubCell"/>
</dbReference>
<feature type="transmembrane region" description="Helical" evidence="5">
    <location>
        <begin position="6"/>
        <end position="25"/>
    </location>
</feature>
<dbReference type="Proteomes" id="UP000663929">
    <property type="component" value="Chromosome"/>
</dbReference>
<comment type="subcellular location">
    <subcellularLocation>
        <location evidence="1">Membrane</location>
        <topology evidence="1">Multi-pass membrane protein</topology>
    </subcellularLocation>
</comment>
<evidence type="ECO:0000256" key="1">
    <source>
        <dbReference type="ARBA" id="ARBA00004141"/>
    </source>
</evidence>
<sequence>MISFFEWSYLAGFVIGSAVRARFTTGRRSQSPPKKDPLLVLPTLGMVLIPLTYLLTPWFAFADYTLPIWLQALGLPIFAWAIWLLYRSHADLGQNWHIDTEVAQSSHLVTEGVYRRTRHPMYAAHWLWALAQGLLLGNWFAGWSMFILFIPFYFVRVKKEEQILLGHFGTQYKNYISQTGSILPKFKAH</sequence>
<dbReference type="InterPro" id="IPR007269">
    <property type="entry name" value="ICMT_MeTrfase"/>
</dbReference>
<dbReference type="NCBIfam" id="NF040696">
    <property type="entry name" value="isopcys_mtase"/>
    <property type="match status" value="1"/>
</dbReference>
<dbReference type="GO" id="GO:0004671">
    <property type="term" value="F:protein C-terminal S-isoprenylcysteine carboxyl O-methyltransferase activity"/>
    <property type="evidence" value="ECO:0007669"/>
    <property type="project" value="InterPro"/>
</dbReference>
<evidence type="ECO:0000256" key="2">
    <source>
        <dbReference type="ARBA" id="ARBA00022692"/>
    </source>
</evidence>
<proteinExistence type="predicted"/>
<dbReference type="EMBL" id="CP071793">
    <property type="protein sequence ID" value="QTD51207.1"/>
    <property type="molecule type" value="Genomic_DNA"/>
</dbReference>
<dbReference type="Pfam" id="PF04140">
    <property type="entry name" value="ICMT"/>
    <property type="match status" value="1"/>
</dbReference>
<dbReference type="Gene3D" id="1.20.120.1630">
    <property type="match status" value="1"/>
</dbReference>
<name>A0A8A4TP48_SULCO</name>
<evidence type="ECO:0000256" key="3">
    <source>
        <dbReference type="ARBA" id="ARBA00022989"/>
    </source>
</evidence>